<organism evidence="2 3">
    <name type="scientific">Agitococcus lubricus</name>
    <dbReference type="NCBI Taxonomy" id="1077255"/>
    <lineage>
        <taxon>Bacteria</taxon>
        <taxon>Pseudomonadati</taxon>
        <taxon>Pseudomonadota</taxon>
        <taxon>Gammaproteobacteria</taxon>
        <taxon>Moraxellales</taxon>
        <taxon>Moraxellaceae</taxon>
        <taxon>Agitococcus</taxon>
    </lineage>
</organism>
<dbReference type="AlphaFoldDB" id="A0A2T5IZH6"/>
<evidence type="ECO:0008006" key="4">
    <source>
        <dbReference type="Google" id="ProtNLM"/>
    </source>
</evidence>
<feature type="signal peptide" evidence="1">
    <location>
        <begin position="1"/>
        <end position="20"/>
    </location>
</feature>
<dbReference type="Pfam" id="PF10029">
    <property type="entry name" value="DUF2271"/>
    <property type="match status" value="1"/>
</dbReference>
<dbReference type="Proteomes" id="UP000244223">
    <property type="component" value="Unassembled WGS sequence"/>
</dbReference>
<protein>
    <recommendedName>
        <fullName evidence="4">DUF2271 domain-containing protein</fullName>
    </recommendedName>
</protein>
<sequence>MKSLIYGSVLAISLVSATQAAELAVNIQIPALNVAEYHRPYVAIWVEKESQQFVGNLAVWYDLKKRDNGGTKWLKDLRQWWRKSGRELTMPVDGVSGATRNVGEHQLIFSDKNTALEKLPAGHYQLVIEAAREGGGREVLKVPFDWLSKKANQASAQGQEELGKVTVVAKP</sequence>
<dbReference type="PIRSF" id="PIRSF014995">
    <property type="entry name" value="UCP014995"/>
    <property type="match status" value="1"/>
</dbReference>
<dbReference type="OrthoDB" id="195316at2"/>
<dbReference type="EMBL" id="QAON01000007">
    <property type="protein sequence ID" value="PTQ89356.1"/>
    <property type="molecule type" value="Genomic_DNA"/>
</dbReference>
<gene>
    <name evidence="2" type="ORF">C8N29_10789</name>
</gene>
<feature type="chain" id="PRO_5015698078" description="DUF2271 domain-containing protein" evidence="1">
    <location>
        <begin position="21"/>
        <end position="171"/>
    </location>
</feature>
<dbReference type="InterPro" id="IPR014469">
    <property type="entry name" value="DUF2271"/>
</dbReference>
<name>A0A2T5IZH6_9GAMM</name>
<comment type="caution">
    <text evidence="2">The sequence shown here is derived from an EMBL/GenBank/DDBJ whole genome shotgun (WGS) entry which is preliminary data.</text>
</comment>
<keyword evidence="1" id="KW-0732">Signal</keyword>
<proteinExistence type="predicted"/>
<reference evidence="2 3" key="1">
    <citation type="submission" date="2018-04" db="EMBL/GenBank/DDBJ databases">
        <title>Genomic Encyclopedia of Archaeal and Bacterial Type Strains, Phase II (KMG-II): from individual species to whole genera.</title>
        <authorList>
            <person name="Goeker M."/>
        </authorList>
    </citation>
    <scope>NUCLEOTIDE SEQUENCE [LARGE SCALE GENOMIC DNA]</scope>
    <source>
        <strain evidence="2 3">DSM 5822</strain>
    </source>
</reference>
<keyword evidence="3" id="KW-1185">Reference proteome</keyword>
<evidence type="ECO:0000313" key="2">
    <source>
        <dbReference type="EMBL" id="PTQ89356.1"/>
    </source>
</evidence>
<evidence type="ECO:0000256" key="1">
    <source>
        <dbReference type="SAM" id="SignalP"/>
    </source>
</evidence>
<dbReference type="RefSeq" id="WP_107865683.1">
    <property type="nucleotide sequence ID" value="NZ_QAON01000007.1"/>
</dbReference>
<accession>A0A2T5IZH6</accession>
<evidence type="ECO:0000313" key="3">
    <source>
        <dbReference type="Proteomes" id="UP000244223"/>
    </source>
</evidence>